<dbReference type="InterPro" id="IPR037068">
    <property type="entry name" value="DNA_primase_core_N_sf"/>
</dbReference>
<dbReference type="FunFam" id="3.90.580.10:FF:000001">
    <property type="entry name" value="DNA primase"/>
    <property type="match status" value="1"/>
</dbReference>
<dbReference type="PROSITE" id="PS50880">
    <property type="entry name" value="TOPRIM"/>
    <property type="match status" value="1"/>
</dbReference>
<feature type="zinc finger region" description="CHC2-type" evidence="12 14">
    <location>
        <begin position="37"/>
        <end position="61"/>
    </location>
</feature>
<evidence type="ECO:0000256" key="12">
    <source>
        <dbReference type="HAMAP-Rule" id="MF_00974"/>
    </source>
</evidence>
<evidence type="ECO:0000256" key="6">
    <source>
        <dbReference type="ARBA" id="ARBA00022723"/>
    </source>
</evidence>
<organism evidence="16 17">
    <name type="scientific">Edaphobacter modestus</name>
    <dbReference type="NCBI Taxonomy" id="388466"/>
    <lineage>
        <taxon>Bacteria</taxon>
        <taxon>Pseudomonadati</taxon>
        <taxon>Acidobacteriota</taxon>
        <taxon>Terriglobia</taxon>
        <taxon>Terriglobales</taxon>
        <taxon>Acidobacteriaceae</taxon>
        <taxon>Edaphobacter</taxon>
    </lineage>
</organism>
<comment type="caution">
    <text evidence="16">The sequence shown here is derived from an EMBL/GenBank/DDBJ whole genome shotgun (WGS) entry which is preliminary data.</text>
</comment>
<dbReference type="GO" id="GO:0000428">
    <property type="term" value="C:DNA-directed RNA polymerase complex"/>
    <property type="evidence" value="ECO:0007669"/>
    <property type="project" value="UniProtKB-KW"/>
</dbReference>
<keyword evidence="3 12" id="KW-0808">Transferase</keyword>
<dbReference type="OrthoDB" id="9803773at2"/>
<dbReference type="GO" id="GO:0005737">
    <property type="term" value="C:cytoplasm"/>
    <property type="evidence" value="ECO:0007669"/>
    <property type="project" value="TreeGrafter"/>
</dbReference>
<dbReference type="PANTHER" id="PTHR30313">
    <property type="entry name" value="DNA PRIMASE"/>
    <property type="match status" value="1"/>
</dbReference>
<dbReference type="SMART" id="SM00400">
    <property type="entry name" value="ZnF_CHCC"/>
    <property type="match status" value="1"/>
</dbReference>
<keyword evidence="8 12" id="KW-0862">Zinc</keyword>
<evidence type="ECO:0000256" key="13">
    <source>
        <dbReference type="PIRNR" id="PIRNR002811"/>
    </source>
</evidence>
<dbReference type="InterPro" id="IPR013264">
    <property type="entry name" value="DNAG_N"/>
</dbReference>
<gene>
    <name evidence="12" type="primary">dnaG</name>
    <name evidence="16" type="ORF">BDD14_3071</name>
</gene>
<dbReference type="PANTHER" id="PTHR30313:SF2">
    <property type="entry name" value="DNA PRIMASE"/>
    <property type="match status" value="1"/>
</dbReference>
<keyword evidence="9" id="KW-0460">Magnesium</keyword>
<dbReference type="AlphaFoldDB" id="A0A4Q7YUT6"/>
<dbReference type="SUPFAM" id="SSF56731">
    <property type="entry name" value="DNA primase core"/>
    <property type="match status" value="1"/>
</dbReference>
<dbReference type="InterPro" id="IPR002694">
    <property type="entry name" value="Znf_CHC2"/>
</dbReference>
<dbReference type="InterPro" id="IPR050219">
    <property type="entry name" value="DnaG_primase"/>
</dbReference>
<dbReference type="InterPro" id="IPR019475">
    <property type="entry name" value="DNA_primase_DnaB-bd"/>
</dbReference>
<dbReference type="EC" id="2.7.7.101" evidence="12"/>
<dbReference type="InterPro" id="IPR006171">
    <property type="entry name" value="TOPRIM_dom"/>
</dbReference>
<dbReference type="Pfam" id="PF08275">
    <property type="entry name" value="DNAG_N"/>
    <property type="match status" value="1"/>
</dbReference>
<reference evidence="16 17" key="1">
    <citation type="submission" date="2019-02" db="EMBL/GenBank/DDBJ databases">
        <title>Genomic Encyclopedia of Archaeal and Bacterial Type Strains, Phase II (KMG-II): from individual species to whole genera.</title>
        <authorList>
            <person name="Goeker M."/>
        </authorList>
    </citation>
    <scope>NUCLEOTIDE SEQUENCE [LARGE SCALE GENOMIC DNA]</scope>
    <source>
        <strain evidence="16 17">DSM 18101</strain>
    </source>
</reference>
<evidence type="ECO:0000256" key="10">
    <source>
        <dbReference type="ARBA" id="ARBA00023125"/>
    </source>
</evidence>
<dbReference type="InterPro" id="IPR034151">
    <property type="entry name" value="TOPRIM_DnaG_bac"/>
</dbReference>
<keyword evidence="7 12" id="KW-0863">Zinc-finger</keyword>
<keyword evidence="5 12" id="KW-0235">DNA replication</keyword>
<dbReference type="Gene3D" id="3.40.1360.10">
    <property type="match status" value="1"/>
</dbReference>
<keyword evidence="10 12" id="KW-0238">DNA-binding</keyword>
<dbReference type="Pfam" id="PF10410">
    <property type="entry name" value="DnaB_bind"/>
    <property type="match status" value="1"/>
</dbReference>
<dbReference type="CDD" id="cd03364">
    <property type="entry name" value="TOPRIM_DnaG_primases"/>
    <property type="match status" value="1"/>
</dbReference>
<sequence length="599" mass="67116">MSDNFSQIVKQQADIVRIVGEYIKLRKTGAQNYTGLCPFHKEKTGSFSVNATHGYFYCFGCHEKGDVFTFIMKLENIPFPEAVRVVAQKAGIPLPKREFSSPEEAREAGLRRQLLDIHEAATQYFEAALKSPEAARAREYLTGRGVTPEPIQKFRIGYAPDDFNHMRNALKQHFSDETLRASGLFKSKEQADGSPGPLYAGFRKRIMFPIANEQGKPIAFTGRALDAQDEKGRDIAKYMNSPEGPIYTKGHVLFNLDKARAEIRTLGFALLVEGQMDCISVYMAGIRNVIATSGTAFTEAQVRLLSRFTPNKQVILNFDPDTAGRTAAEKAGAMLVEEGFDVRIVLLEDGLDPDRFIRERGLAAYTAAVRGSNRYMDYLIERARQEHPARTADAKVKAMNFLLPHIRRIPSPLQRDEFAADAAQKLGIDSAILRQELRQAAMQRVESVRSHSHDPASETERILLRALVLPENDPARLLAVARLAENPGWYDGLPSSAILETLALAPAPENPLDAATDQSSRVLLARALEHPDTEDLATAPRSLAEQVDDALHTLERRHLERRQRELRVLIAEAERRGDDAMLATLLQERMQLDRRLREH</sequence>
<comment type="catalytic activity">
    <reaction evidence="12">
        <text>ssDNA + n NTP = ssDNA/pppN(pN)n-1 hybrid + (n-1) diphosphate.</text>
        <dbReference type="EC" id="2.7.7.101"/>
    </reaction>
</comment>
<evidence type="ECO:0000256" key="14">
    <source>
        <dbReference type="PIRSR" id="PIRSR002811-1"/>
    </source>
</evidence>
<evidence type="ECO:0000256" key="3">
    <source>
        <dbReference type="ARBA" id="ARBA00022679"/>
    </source>
</evidence>
<keyword evidence="11 12" id="KW-0804">Transcription</keyword>
<dbReference type="InterPro" id="IPR006295">
    <property type="entry name" value="DNA_primase_DnaG"/>
</dbReference>
<evidence type="ECO:0000256" key="9">
    <source>
        <dbReference type="ARBA" id="ARBA00022842"/>
    </source>
</evidence>
<comment type="cofactor">
    <cofactor evidence="12 13 14">
        <name>Zn(2+)</name>
        <dbReference type="ChEBI" id="CHEBI:29105"/>
    </cofactor>
    <text evidence="12 13 14">Binds 1 zinc ion per monomer.</text>
</comment>
<keyword evidence="4 12" id="KW-0548">Nucleotidyltransferase</keyword>
<accession>A0A4Q7YUT6</accession>
<dbReference type="PIRSF" id="PIRSF002811">
    <property type="entry name" value="DnaG"/>
    <property type="match status" value="1"/>
</dbReference>
<dbReference type="GO" id="GO:0008270">
    <property type="term" value="F:zinc ion binding"/>
    <property type="evidence" value="ECO:0007669"/>
    <property type="project" value="UniProtKB-UniRule"/>
</dbReference>
<keyword evidence="1 12" id="KW-0240">DNA-directed RNA polymerase</keyword>
<evidence type="ECO:0000259" key="15">
    <source>
        <dbReference type="PROSITE" id="PS50880"/>
    </source>
</evidence>
<dbReference type="Gene3D" id="3.90.580.10">
    <property type="entry name" value="Zinc finger, CHC2-type domain"/>
    <property type="match status" value="1"/>
</dbReference>
<dbReference type="GO" id="GO:0006269">
    <property type="term" value="P:DNA replication, synthesis of primer"/>
    <property type="evidence" value="ECO:0007669"/>
    <property type="project" value="UniProtKB-UniRule"/>
</dbReference>
<dbReference type="RefSeq" id="WP_130419449.1">
    <property type="nucleotide sequence ID" value="NZ_SHKW01000001.1"/>
</dbReference>
<dbReference type="Pfam" id="PF01807">
    <property type="entry name" value="Zn_ribbon_DnaG"/>
    <property type="match status" value="1"/>
</dbReference>
<dbReference type="HAMAP" id="MF_00974">
    <property type="entry name" value="DNA_primase_DnaG"/>
    <property type="match status" value="1"/>
</dbReference>
<dbReference type="InterPro" id="IPR036977">
    <property type="entry name" value="DNA_primase_Znf_CHC2"/>
</dbReference>
<dbReference type="GO" id="GO:0003899">
    <property type="term" value="F:DNA-directed RNA polymerase activity"/>
    <property type="evidence" value="ECO:0007669"/>
    <property type="project" value="UniProtKB-UniRule"/>
</dbReference>
<evidence type="ECO:0000256" key="11">
    <source>
        <dbReference type="ARBA" id="ARBA00023163"/>
    </source>
</evidence>
<dbReference type="InterPro" id="IPR030846">
    <property type="entry name" value="DnaG_bac"/>
</dbReference>
<feature type="domain" description="Toprim" evidence="15">
    <location>
        <begin position="267"/>
        <end position="350"/>
    </location>
</feature>
<evidence type="ECO:0000256" key="4">
    <source>
        <dbReference type="ARBA" id="ARBA00022695"/>
    </source>
</evidence>
<dbReference type="Proteomes" id="UP000292958">
    <property type="component" value="Unassembled WGS sequence"/>
</dbReference>
<evidence type="ECO:0000313" key="17">
    <source>
        <dbReference type="Proteomes" id="UP000292958"/>
    </source>
</evidence>
<evidence type="ECO:0000313" key="16">
    <source>
        <dbReference type="EMBL" id="RZU41547.1"/>
    </source>
</evidence>
<dbReference type="SUPFAM" id="SSF57783">
    <property type="entry name" value="Zinc beta-ribbon"/>
    <property type="match status" value="1"/>
</dbReference>
<comment type="domain">
    <text evidence="12">Contains an N-terminal zinc-binding domain, a central core domain that contains the primase activity, and a C-terminal DnaB-binding domain.</text>
</comment>
<dbReference type="EMBL" id="SHKW01000001">
    <property type="protein sequence ID" value="RZU41547.1"/>
    <property type="molecule type" value="Genomic_DNA"/>
</dbReference>
<dbReference type="NCBIfam" id="TIGR01391">
    <property type="entry name" value="dnaG"/>
    <property type="match status" value="1"/>
</dbReference>
<dbReference type="Pfam" id="PF13155">
    <property type="entry name" value="Toprim_2"/>
    <property type="match status" value="1"/>
</dbReference>
<evidence type="ECO:0000256" key="7">
    <source>
        <dbReference type="ARBA" id="ARBA00022771"/>
    </source>
</evidence>
<name>A0A4Q7YUT6_9BACT</name>
<evidence type="ECO:0000256" key="8">
    <source>
        <dbReference type="ARBA" id="ARBA00022833"/>
    </source>
</evidence>
<dbReference type="GO" id="GO:1990077">
    <property type="term" value="C:primosome complex"/>
    <property type="evidence" value="ECO:0007669"/>
    <property type="project" value="UniProtKB-KW"/>
</dbReference>
<comment type="similarity">
    <text evidence="12 13">Belongs to the DnaG primase family.</text>
</comment>
<dbReference type="SMART" id="SM00493">
    <property type="entry name" value="TOPRIM"/>
    <property type="match status" value="1"/>
</dbReference>
<evidence type="ECO:0000256" key="2">
    <source>
        <dbReference type="ARBA" id="ARBA00022515"/>
    </source>
</evidence>
<keyword evidence="6 12" id="KW-0479">Metal-binding</keyword>
<proteinExistence type="inferred from homology"/>
<evidence type="ECO:0000256" key="1">
    <source>
        <dbReference type="ARBA" id="ARBA00022478"/>
    </source>
</evidence>
<evidence type="ECO:0000256" key="5">
    <source>
        <dbReference type="ARBA" id="ARBA00022705"/>
    </source>
</evidence>
<comment type="subunit">
    <text evidence="12">Monomer. Interacts with DnaB.</text>
</comment>
<keyword evidence="17" id="KW-1185">Reference proteome</keyword>
<dbReference type="GO" id="GO:0003677">
    <property type="term" value="F:DNA binding"/>
    <property type="evidence" value="ECO:0007669"/>
    <property type="project" value="UniProtKB-KW"/>
</dbReference>
<comment type="function">
    <text evidence="12 13">RNA polymerase that catalyzes the synthesis of short RNA molecules used as primers for DNA polymerase during DNA replication.</text>
</comment>
<dbReference type="Gene3D" id="3.90.980.10">
    <property type="entry name" value="DNA primase, catalytic core, N-terminal domain"/>
    <property type="match status" value="1"/>
</dbReference>
<keyword evidence="2 12" id="KW-0639">Primosome</keyword>
<protein>
    <recommendedName>
        <fullName evidence="12 13">DNA primase</fullName>
        <ecNumber evidence="12">2.7.7.101</ecNumber>
    </recommendedName>
</protein>